<accession>A0AA38KBP9</accession>
<protein>
    <submittedName>
        <fullName evidence="2">Uncharacterized protein</fullName>
    </submittedName>
</protein>
<dbReference type="EMBL" id="MU793727">
    <property type="protein sequence ID" value="KAJ3780478.1"/>
    <property type="molecule type" value="Genomic_DNA"/>
</dbReference>
<feature type="compositionally biased region" description="Polar residues" evidence="1">
    <location>
        <begin position="88"/>
        <end position="104"/>
    </location>
</feature>
<name>A0AA38KBP9_9AGAR</name>
<feature type="region of interest" description="Disordered" evidence="1">
    <location>
        <begin position="87"/>
        <end position="149"/>
    </location>
</feature>
<dbReference type="Proteomes" id="UP001163798">
    <property type="component" value="Unassembled WGS sequence"/>
</dbReference>
<feature type="compositionally biased region" description="Acidic residues" evidence="1">
    <location>
        <begin position="507"/>
        <end position="516"/>
    </location>
</feature>
<dbReference type="AlphaFoldDB" id="A0AA38KBP9"/>
<gene>
    <name evidence="2" type="ORF">GGU10DRAFT_337144</name>
</gene>
<evidence type="ECO:0000256" key="1">
    <source>
        <dbReference type="SAM" id="MobiDB-lite"/>
    </source>
</evidence>
<comment type="caution">
    <text evidence="2">The sequence shown here is derived from an EMBL/GenBank/DDBJ whole genome shotgun (WGS) entry which is preliminary data.</text>
</comment>
<organism evidence="2 3">
    <name type="scientific">Lentinula aff. detonsa</name>
    <dbReference type="NCBI Taxonomy" id="2804958"/>
    <lineage>
        <taxon>Eukaryota</taxon>
        <taxon>Fungi</taxon>
        <taxon>Dikarya</taxon>
        <taxon>Basidiomycota</taxon>
        <taxon>Agaricomycotina</taxon>
        <taxon>Agaricomycetes</taxon>
        <taxon>Agaricomycetidae</taxon>
        <taxon>Agaricales</taxon>
        <taxon>Marasmiineae</taxon>
        <taxon>Omphalotaceae</taxon>
        <taxon>Lentinula</taxon>
    </lineage>
</organism>
<reference evidence="2" key="1">
    <citation type="submission" date="2022-08" db="EMBL/GenBank/DDBJ databases">
        <authorList>
            <consortium name="DOE Joint Genome Institute"/>
            <person name="Min B."/>
            <person name="Riley R."/>
            <person name="Sierra-Patev S."/>
            <person name="Naranjo-Ortiz M."/>
            <person name="Looney B."/>
            <person name="Konkel Z."/>
            <person name="Slot J.C."/>
            <person name="Sakamoto Y."/>
            <person name="Steenwyk J.L."/>
            <person name="Rokas A."/>
            <person name="Carro J."/>
            <person name="Camarero S."/>
            <person name="Ferreira P."/>
            <person name="Molpeceres G."/>
            <person name="Ruiz-Duenas F.J."/>
            <person name="Serrano A."/>
            <person name="Henrissat B."/>
            <person name="Drula E."/>
            <person name="Hughes K.W."/>
            <person name="Mata J.L."/>
            <person name="Ishikawa N.K."/>
            <person name="Vargas-Isla R."/>
            <person name="Ushijima S."/>
            <person name="Smith C.A."/>
            <person name="Ahrendt S."/>
            <person name="Andreopoulos W."/>
            <person name="He G."/>
            <person name="Labutti K."/>
            <person name="Lipzen A."/>
            <person name="Ng V."/>
            <person name="Sandor L."/>
            <person name="Barry K."/>
            <person name="Martinez A.T."/>
            <person name="Xiao Y."/>
            <person name="Gibbons J.G."/>
            <person name="Terashima K."/>
            <person name="Hibbett D.S."/>
            <person name="Grigoriev I.V."/>
        </authorList>
    </citation>
    <scope>NUCLEOTIDE SEQUENCE</scope>
    <source>
        <strain evidence="2">TFB10291</strain>
    </source>
</reference>
<evidence type="ECO:0000313" key="2">
    <source>
        <dbReference type="EMBL" id="KAJ3780478.1"/>
    </source>
</evidence>
<keyword evidence="3" id="KW-1185">Reference proteome</keyword>
<feature type="region of interest" description="Disordered" evidence="1">
    <location>
        <begin position="498"/>
        <end position="532"/>
    </location>
</feature>
<evidence type="ECO:0000313" key="3">
    <source>
        <dbReference type="Proteomes" id="UP001163798"/>
    </source>
</evidence>
<sequence>MCYWYLERFSEDTSLSFFINQTITEFKVPDLFGDDLKEVEPVEREAEGVESKGQDTAQEETENVTNLFHDDHNVQYVTRGRRLAANVNYGSSPAPSEEYNQLHTSGEEDRPGEEDVYQHDADGGLFSDAEDDDQGGQMGPHQGNGPLPEALRKKLDAINAERDAQIEQATVEAGKSIQSCYKYANGNLRVTRSASIWNIWQAWYGVHGEKKRPSNVKINEWTAVVRDGMNEFLHSKLSDEEFSDPAARENALREQADWFWARFDSFVEDSKGKGKRGDAMTRRILEPIIQMSNRVYQETGFHIGGYIYHSEIGASIWVGTKALQRVKATNGTQMLTQARHIGTKITHVDAELAALHGHCCVKSNAQQRNRHILPMIFAYYVKRIFEKDSDVNKLQPTTFIDNAWRAKVRIVNWPPGVPFYKQGVTTKKGFVAGVQKIEREVKKEEDNEKKLPLHQQGKLSLVSDTSGAIVAAVSHVEAYHTLLAEARGNHRAVSIPASDLSSGVPLYEEDEEDEDVSLPTTQPSAAPPVPLATHPIQTLSAALCRRPPPIPILSDQRAQLVRRRDSDVDERVEPSLKKARTL</sequence>
<proteinExistence type="predicted"/>
<feature type="region of interest" description="Disordered" evidence="1">
    <location>
        <begin position="545"/>
        <end position="582"/>
    </location>
</feature>
<feature type="compositionally biased region" description="Basic and acidic residues" evidence="1">
    <location>
        <begin position="562"/>
        <end position="576"/>
    </location>
</feature>